<keyword evidence="3 5" id="KW-0963">Cytoplasm</keyword>
<dbReference type="Proteomes" id="UP000887577">
    <property type="component" value="Unplaced"/>
</dbReference>
<evidence type="ECO:0000313" key="8">
    <source>
        <dbReference type="WBParaSite" id="PSU_v2.g17456.t1"/>
    </source>
</evidence>
<keyword evidence="5" id="KW-0333">Golgi apparatus</keyword>
<comment type="subunit">
    <text evidence="5">Oligomeric complex that consists of at least the alpha, beta, beta', gamma, delta, epsilon and zeta subunits.</text>
</comment>
<dbReference type="AlphaFoldDB" id="A0A914YDT0"/>
<dbReference type="InterPro" id="IPR011012">
    <property type="entry name" value="Longin-like_dom_sf"/>
</dbReference>
<evidence type="ECO:0000256" key="1">
    <source>
        <dbReference type="ARBA" id="ARBA00010516"/>
    </source>
</evidence>
<dbReference type="Gene3D" id="3.30.450.60">
    <property type="match status" value="1"/>
</dbReference>
<evidence type="ECO:0000256" key="2">
    <source>
        <dbReference type="ARBA" id="ARBA00022448"/>
    </source>
</evidence>
<dbReference type="SUPFAM" id="SSF64356">
    <property type="entry name" value="SNARE-like"/>
    <property type="match status" value="1"/>
</dbReference>
<dbReference type="GO" id="GO:0015031">
    <property type="term" value="P:protein transport"/>
    <property type="evidence" value="ECO:0007669"/>
    <property type="project" value="UniProtKB-KW"/>
</dbReference>
<reference evidence="8" key="1">
    <citation type="submission" date="2022-11" db="UniProtKB">
        <authorList>
            <consortium name="WormBaseParasite"/>
        </authorList>
    </citation>
    <scope>IDENTIFICATION</scope>
</reference>
<dbReference type="GO" id="GO:0051645">
    <property type="term" value="P:Golgi localization"/>
    <property type="evidence" value="ECO:0007669"/>
    <property type="project" value="TreeGrafter"/>
</dbReference>
<comment type="similarity">
    <text evidence="1 5">Belongs to the adaptor complexes medium subunit family. Delta-COP subfamily.</text>
</comment>
<sequence length="80" mass="9129">MVLLMASIITKTGKKLVARQFVNEMTRSRLEGLLDAFSKLVGTDASQRQHTFVETDSVRYVYQPLDDVYVVLSYSRILSK</sequence>
<name>A0A914YDT0_9BILA</name>
<evidence type="ECO:0000256" key="4">
    <source>
        <dbReference type="ARBA" id="ARBA00022927"/>
    </source>
</evidence>
<evidence type="ECO:0000256" key="3">
    <source>
        <dbReference type="ARBA" id="ARBA00022490"/>
    </source>
</evidence>
<keyword evidence="5" id="KW-0472">Membrane</keyword>
<dbReference type="InterPro" id="IPR027059">
    <property type="entry name" value="Coatomer_dsu"/>
</dbReference>
<dbReference type="PANTHER" id="PTHR10121">
    <property type="entry name" value="COATOMER SUBUNIT DELTA"/>
    <property type="match status" value="1"/>
</dbReference>
<comment type="subcellular location">
    <subcellularLocation>
        <location evidence="5 6">Cytoplasm</location>
    </subcellularLocation>
    <subcellularLocation>
        <location evidence="5 6">Cytoplasmic vesicle</location>
        <location evidence="5 6">COPI-coated vesicle membrane</location>
        <topology evidence="5 6">Peripheral membrane protein</topology>
        <orientation evidence="5 6">Cytoplasmic side</orientation>
    </subcellularLocation>
    <subcellularLocation>
        <location evidence="5 6">Golgi apparatus membrane</location>
        <topology evidence="5 6">Peripheral membrane protein</topology>
        <orientation evidence="5 6">Cytoplasmic side</orientation>
    </subcellularLocation>
</comment>
<keyword evidence="2 5" id="KW-0813">Transport</keyword>
<keyword evidence="7" id="KW-1185">Reference proteome</keyword>
<protein>
    <recommendedName>
        <fullName evidence="5">Coatomer subunit delta</fullName>
    </recommendedName>
</protein>
<dbReference type="GO" id="GO:0006890">
    <property type="term" value="P:retrograde vesicle-mediated transport, Golgi to endoplasmic reticulum"/>
    <property type="evidence" value="ECO:0007669"/>
    <property type="project" value="UniProtKB-UniRule"/>
</dbReference>
<dbReference type="GO" id="GO:0006888">
    <property type="term" value="P:endoplasmic reticulum to Golgi vesicle-mediated transport"/>
    <property type="evidence" value="ECO:0007669"/>
    <property type="project" value="TreeGrafter"/>
</dbReference>
<keyword evidence="5" id="KW-0931">ER-Golgi transport</keyword>
<dbReference type="GO" id="GO:0000139">
    <property type="term" value="C:Golgi membrane"/>
    <property type="evidence" value="ECO:0007669"/>
    <property type="project" value="UniProtKB-SubCell"/>
</dbReference>
<keyword evidence="4 5" id="KW-0653">Protein transport</keyword>
<organism evidence="7 8">
    <name type="scientific">Panagrolaimus superbus</name>
    <dbReference type="NCBI Taxonomy" id="310955"/>
    <lineage>
        <taxon>Eukaryota</taxon>
        <taxon>Metazoa</taxon>
        <taxon>Ecdysozoa</taxon>
        <taxon>Nematoda</taxon>
        <taxon>Chromadorea</taxon>
        <taxon>Rhabditida</taxon>
        <taxon>Tylenchina</taxon>
        <taxon>Panagrolaimomorpha</taxon>
        <taxon>Panagrolaimoidea</taxon>
        <taxon>Panagrolaimidae</taxon>
        <taxon>Panagrolaimus</taxon>
    </lineage>
</organism>
<proteinExistence type="inferred from homology"/>
<evidence type="ECO:0000256" key="6">
    <source>
        <dbReference type="RuleBase" id="RU366052"/>
    </source>
</evidence>
<evidence type="ECO:0000256" key="5">
    <source>
        <dbReference type="RuleBase" id="RU364018"/>
    </source>
</evidence>
<evidence type="ECO:0000313" key="7">
    <source>
        <dbReference type="Proteomes" id="UP000887577"/>
    </source>
</evidence>
<comment type="function">
    <text evidence="5">The coatomer is a cytosolic protein complex that binds to dilysine motifs and reversibly associates with Golgi non-clathrin-coated vesicles, which further mediate biosynthetic protein transport from the ER, via the Golgi up to the trans Golgi network. Coatomer complex is required for budding from Golgi membranes, and is essential for the retrograde Golgi-to-ER transport of dilysine-tagged proteins.</text>
</comment>
<dbReference type="WBParaSite" id="PSU_v2.g17456.t1">
    <property type="protein sequence ID" value="PSU_v2.g17456.t1"/>
    <property type="gene ID" value="PSU_v2.g17456"/>
</dbReference>
<dbReference type="PANTHER" id="PTHR10121:SF0">
    <property type="entry name" value="COATOMER SUBUNIT DELTA"/>
    <property type="match status" value="1"/>
</dbReference>
<dbReference type="GO" id="GO:0030126">
    <property type="term" value="C:COPI vesicle coat"/>
    <property type="evidence" value="ECO:0007669"/>
    <property type="project" value="UniProtKB-UniRule"/>
</dbReference>
<keyword evidence="5" id="KW-0968">Cytoplasmic vesicle</keyword>
<accession>A0A914YDT0</accession>